<keyword evidence="5 8" id="KW-0472">Membrane</keyword>
<feature type="transmembrane region" description="Helical" evidence="8">
    <location>
        <begin position="557"/>
        <end position="577"/>
    </location>
</feature>
<evidence type="ECO:0000256" key="1">
    <source>
        <dbReference type="ARBA" id="ARBA00004651"/>
    </source>
</evidence>
<feature type="signal peptide" evidence="9">
    <location>
        <begin position="1"/>
        <end position="17"/>
    </location>
</feature>
<evidence type="ECO:0000256" key="5">
    <source>
        <dbReference type="ARBA" id="ARBA00023136"/>
    </source>
</evidence>
<dbReference type="PANTHER" id="PTHR42643:SF38">
    <property type="entry name" value="IONOTROPIC RECEPTOR 100A"/>
    <property type="match status" value="1"/>
</dbReference>
<evidence type="ECO:0000256" key="6">
    <source>
        <dbReference type="ARBA" id="ARBA00023170"/>
    </source>
</evidence>
<dbReference type="Proteomes" id="UP000625711">
    <property type="component" value="Unassembled WGS sequence"/>
</dbReference>
<evidence type="ECO:0000256" key="7">
    <source>
        <dbReference type="ARBA" id="ARBA00023180"/>
    </source>
</evidence>
<gene>
    <name evidence="10" type="ORF">GWI33_019741</name>
</gene>
<evidence type="ECO:0000256" key="3">
    <source>
        <dbReference type="ARBA" id="ARBA00022692"/>
    </source>
</evidence>
<keyword evidence="2" id="KW-1003">Cell membrane</keyword>
<dbReference type="InterPro" id="IPR052192">
    <property type="entry name" value="Insect_Ionotropic_Sensory_Rcpt"/>
</dbReference>
<accession>A0A834I4S5</accession>
<evidence type="ECO:0000256" key="2">
    <source>
        <dbReference type="ARBA" id="ARBA00022475"/>
    </source>
</evidence>
<dbReference type="OrthoDB" id="6692856at2759"/>
<evidence type="ECO:0000256" key="9">
    <source>
        <dbReference type="SAM" id="SignalP"/>
    </source>
</evidence>
<name>A0A834I4S5_RHYFE</name>
<keyword evidence="4 8" id="KW-1133">Transmembrane helix</keyword>
<dbReference type="EMBL" id="JAACXV010014477">
    <property type="protein sequence ID" value="KAF7266997.1"/>
    <property type="molecule type" value="Genomic_DNA"/>
</dbReference>
<comment type="subcellular location">
    <subcellularLocation>
        <location evidence="1">Cell membrane</location>
        <topology evidence="1">Multi-pass membrane protein</topology>
    </subcellularLocation>
</comment>
<dbReference type="GO" id="GO:0005886">
    <property type="term" value="C:plasma membrane"/>
    <property type="evidence" value="ECO:0007669"/>
    <property type="project" value="UniProtKB-SubCell"/>
</dbReference>
<dbReference type="SUPFAM" id="SSF53850">
    <property type="entry name" value="Periplasmic binding protein-like II"/>
    <property type="match status" value="1"/>
</dbReference>
<reference evidence="10" key="1">
    <citation type="submission" date="2020-08" db="EMBL/GenBank/DDBJ databases">
        <title>Genome sequencing and assembly of the red palm weevil Rhynchophorus ferrugineus.</title>
        <authorList>
            <person name="Dias G.B."/>
            <person name="Bergman C.M."/>
            <person name="Manee M."/>
        </authorList>
    </citation>
    <scope>NUCLEOTIDE SEQUENCE</scope>
    <source>
        <strain evidence="10">AA-2017</strain>
        <tissue evidence="10">Whole larva</tissue>
    </source>
</reference>
<dbReference type="PANTHER" id="PTHR42643">
    <property type="entry name" value="IONOTROPIC RECEPTOR 20A-RELATED"/>
    <property type="match status" value="1"/>
</dbReference>
<feature type="chain" id="PRO_5032585335" description="Ionotropic receptor" evidence="9">
    <location>
        <begin position="18"/>
        <end position="604"/>
    </location>
</feature>
<keyword evidence="6" id="KW-0675">Receptor</keyword>
<feature type="transmembrane region" description="Helical" evidence="8">
    <location>
        <begin position="304"/>
        <end position="329"/>
    </location>
</feature>
<dbReference type="AlphaFoldDB" id="A0A834I4S5"/>
<keyword evidence="9" id="KW-0732">Signal</keyword>
<evidence type="ECO:0000256" key="8">
    <source>
        <dbReference type="SAM" id="Phobius"/>
    </source>
</evidence>
<feature type="transmembrane region" description="Helical" evidence="8">
    <location>
        <begin position="366"/>
        <end position="386"/>
    </location>
</feature>
<sequence length="604" mass="70241">MYITYVLLLCFCVKINGKLWPLVDNNEIKIDDRSYSNFSNKFLHVYITEKTNTYPKFFQNLVLIHVTIDRLADLLKPLKQKPQSYIIFENNLEQLNDTLREIIASDLIKGNTKYYIMTTSKENIQIYGELLWNYRLPQSDIVLLDSNKMTVFGMVIKECGDVIEVRNISTIKNFLEYPIYQSLDIKDVLKGCPLYIVWSIMPPMVLDVQGSRPGIYIELMKVFEAISGRKLVYRPYNQIYTEEISRSYYFGTLLDDLANEYADIFVGPIDLYTIAMFDITPVLWSNNVLFLIPRKITNIWDSLIPELVVIQFFLGLGVLFGVSLFFYYLVRLTNDGRLYTSLSKVYLMLFGTIIGMPSLQRSPKTYLARIFLGSFLMQSFIVSTYVQGSIVGSLSGSVYGPPIENAKELLNSNIPIRVLSAMQLLFNIAKDKYDVELAERVTVLDNITYIGDVGNLAIISRDFATTVETGLIWIISGFIITRPNILKSFSVFPVLNLQQCLAMPKNVYYTRQFQRWFQRILEMGIMSKYMKLYEFYYALKHYVDTEKRVYQLALNQIMPVFILLFRSFAGASVIFVFEHMAFRFHRHLKPMLYDFKDKLPKKLK</sequence>
<keyword evidence="11" id="KW-1185">Reference proteome</keyword>
<protein>
    <recommendedName>
        <fullName evidence="12">Ionotropic receptor</fullName>
    </recommendedName>
</protein>
<keyword evidence="3 8" id="KW-0812">Transmembrane</keyword>
<evidence type="ECO:0008006" key="12">
    <source>
        <dbReference type="Google" id="ProtNLM"/>
    </source>
</evidence>
<evidence type="ECO:0000256" key="4">
    <source>
        <dbReference type="ARBA" id="ARBA00022989"/>
    </source>
</evidence>
<organism evidence="10 11">
    <name type="scientific">Rhynchophorus ferrugineus</name>
    <name type="common">Red palm weevil</name>
    <name type="synonym">Curculio ferrugineus</name>
    <dbReference type="NCBI Taxonomy" id="354439"/>
    <lineage>
        <taxon>Eukaryota</taxon>
        <taxon>Metazoa</taxon>
        <taxon>Ecdysozoa</taxon>
        <taxon>Arthropoda</taxon>
        <taxon>Hexapoda</taxon>
        <taxon>Insecta</taxon>
        <taxon>Pterygota</taxon>
        <taxon>Neoptera</taxon>
        <taxon>Endopterygota</taxon>
        <taxon>Coleoptera</taxon>
        <taxon>Polyphaga</taxon>
        <taxon>Cucujiformia</taxon>
        <taxon>Curculionidae</taxon>
        <taxon>Dryophthorinae</taxon>
        <taxon>Rhynchophorus</taxon>
    </lineage>
</organism>
<evidence type="ECO:0000313" key="11">
    <source>
        <dbReference type="Proteomes" id="UP000625711"/>
    </source>
</evidence>
<comment type="caution">
    <text evidence="10">The sequence shown here is derived from an EMBL/GenBank/DDBJ whole genome shotgun (WGS) entry which is preliminary data.</text>
</comment>
<evidence type="ECO:0000313" key="10">
    <source>
        <dbReference type="EMBL" id="KAF7266997.1"/>
    </source>
</evidence>
<keyword evidence="7" id="KW-0325">Glycoprotein</keyword>
<proteinExistence type="predicted"/>